<dbReference type="InterPro" id="IPR014993">
    <property type="entry name" value="DUF1841"/>
</dbReference>
<comment type="caution">
    <text evidence="1">The sequence shown here is derived from an EMBL/GenBank/DDBJ whole genome shotgun (WGS) entry which is preliminary data.</text>
</comment>
<dbReference type="Pfam" id="PF08897">
    <property type="entry name" value="DUF1841"/>
    <property type="match status" value="1"/>
</dbReference>
<sequence>MIFSQDRNELRMLYISSWQKFQNKKVLTPLEEQIVRIIEKHPEYQSMLTEKNIDTDYSPESGQVNPFLHMSLHLAIIEQYQTNRPLEIRSIYNKLIEKYKDEHKVHHIMMDHLAEEIWKSQKYNSIPNEKDYVANLEKVLKE</sequence>
<proteinExistence type="predicted"/>
<keyword evidence="2" id="KW-1185">Reference proteome</keyword>
<accession>A0ABV9T9Y0</accession>
<organism evidence="1 2">
    <name type="scientific">Pseudofrancisella aestuarii</name>
    <dbReference type="NCBI Taxonomy" id="2670347"/>
    <lineage>
        <taxon>Bacteria</taxon>
        <taxon>Pseudomonadati</taxon>
        <taxon>Pseudomonadota</taxon>
        <taxon>Gammaproteobacteria</taxon>
        <taxon>Thiotrichales</taxon>
        <taxon>Francisellaceae</taxon>
        <taxon>Pseudofrancisella</taxon>
    </lineage>
</organism>
<protein>
    <submittedName>
        <fullName evidence="1">DUF1841 family protein</fullName>
    </submittedName>
</protein>
<evidence type="ECO:0000313" key="2">
    <source>
        <dbReference type="Proteomes" id="UP001595926"/>
    </source>
</evidence>
<evidence type="ECO:0000313" key="1">
    <source>
        <dbReference type="EMBL" id="MFC4891558.1"/>
    </source>
</evidence>
<dbReference type="RefSeq" id="WP_119330701.1">
    <property type="nucleotide sequence ID" value="NZ_JBHSJH010000001.1"/>
</dbReference>
<name>A0ABV9T9Y0_9GAMM</name>
<gene>
    <name evidence="1" type="ORF">ACFPDQ_00665</name>
</gene>
<dbReference type="Proteomes" id="UP001595926">
    <property type="component" value="Unassembled WGS sequence"/>
</dbReference>
<reference evidence="2" key="1">
    <citation type="journal article" date="2019" name="Int. J. Syst. Evol. Microbiol.">
        <title>The Global Catalogue of Microorganisms (GCM) 10K type strain sequencing project: providing services to taxonomists for standard genome sequencing and annotation.</title>
        <authorList>
            <consortium name="The Broad Institute Genomics Platform"/>
            <consortium name="The Broad Institute Genome Sequencing Center for Infectious Disease"/>
            <person name="Wu L."/>
            <person name="Ma J."/>
        </authorList>
    </citation>
    <scope>NUCLEOTIDE SEQUENCE [LARGE SCALE GENOMIC DNA]</scope>
    <source>
        <strain evidence="2">CGMCC 1.13718</strain>
    </source>
</reference>
<dbReference type="EMBL" id="JBHSJH010000001">
    <property type="protein sequence ID" value="MFC4891558.1"/>
    <property type="molecule type" value="Genomic_DNA"/>
</dbReference>